<accession>A0A380TLK4</accession>
<proteinExistence type="inferred from homology"/>
<dbReference type="EMBL" id="UIDG01000632">
    <property type="protein sequence ID" value="SUS08619.1"/>
    <property type="molecule type" value="Genomic_DNA"/>
</dbReference>
<dbReference type="PANTHER" id="PTHR35377:SF8">
    <property type="entry name" value="ANTITOXIN VAPB22"/>
    <property type="match status" value="1"/>
</dbReference>
<evidence type="ECO:0000313" key="2">
    <source>
        <dbReference type="EMBL" id="SUS08619.1"/>
    </source>
</evidence>
<dbReference type="InterPro" id="IPR006442">
    <property type="entry name" value="Antitoxin_Phd/YefM"/>
</dbReference>
<organism evidence="2">
    <name type="scientific">metagenome</name>
    <dbReference type="NCBI Taxonomy" id="256318"/>
    <lineage>
        <taxon>unclassified sequences</taxon>
        <taxon>metagenomes</taxon>
    </lineage>
</organism>
<dbReference type="InterPro" id="IPR051416">
    <property type="entry name" value="phD-YefM_TA_antitoxins"/>
</dbReference>
<protein>
    <submittedName>
        <fullName evidence="2">Antitoxin</fullName>
    </submittedName>
</protein>
<sequence length="81" mass="9082">MRAVQASDAKARLAQLLDDVERGETIIITRHGRAIARIVPDAGRRREEIDAAIETIKGLRKRTGKVTLDDLLSARHEGHRF</sequence>
<dbReference type="InterPro" id="IPR036165">
    <property type="entry name" value="YefM-like_sf"/>
</dbReference>
<gene>
    <name evidence="2" type="ORF">DF3PB_780016</name>
</gene>
<dbReference type="NCBIfam" id="TIGR01552">
    <property type="entry name" value="phd_fam"/>
    <property type="match status" value="1"/>
</dbReference>
<reference evidence="2" key="1">
    <citation type="submission" date="2018-07" db="EMBL/GenBank/DDBJ databases">
        <authorList>
            <person name="Quirk P.G."/>
            <person name="Krulwich T.A."/>
        </authorList>
    </citation>
    <scope>NUCLEOTIDE SEQUENCE</scope>
</reference>
<dbReference type="SUPFAM" id="SSF143120">
    <property type="entry name" value="YefM-like"/>
    <property type="match status" value="1"/>
</dbReference>
<comment type="similarity">
    <text evidence="1">Belongs to the phD/YefM antitoxin family.</text>
</comment>
<name>A0A380TLK4_9ZZZZ</name>
<dbReference type="Pfam" id="PF02604">
    <property type="entry name" value="PhdYeFM_antitox"/>
    <property type="match status" value="1"/>
</dbReference>
<evidence type="ECO:0000256" key="1">
    <source>
        <dbReference type="ARBA" id="ARBA00009981"/>
    </source>
</evidence>
<dbReference type="PANTHER" id="PTHR35377">
    <property type="entry name" value="ANTITOXIN VAPB49-RELATED-RELATED"/>
    <property type="match status" value="1"/>
</dbReference>
<dbReference type="Gene3D" id="3.40.1620.10">
    <property type="entry name" value="YefM-like domain"/>
    <property type="match status" value="1"/>
</dbReference>
<dbReference type="AlphaFoldDB" id="A0A380TLK4"/>